<proteinExistence type="predicted"/>
<gene>
    <name evidence="1" type="ORF">A673_04707</name>
</gene>
<protein>
    <submittedName>
        <fullName evidence="1">Uncharacterized protein</fullName>
    </submittedName>
</protein>
<dbReference type="Proteomes" id="UP000014535">
    <property type="component" value="Unassembled WGS sequence"/>
</dbReference>
<dbReference type="AlphaFoldDB" id="A0A656IA14"/>
<dbReference type="EMBL" id="ATFT01000148">
    <property type="protein sequence ID" value="EPI63521.1"/>
    <property type="molecule type" value="Genomic_DNA"/>
</dbReference>
<reference evidence="1 2" key="1">
    <citation type="submission" date="2013-04" db="EMBL/GenBank/DDBJ databases">
        <authorList>
            <person name="McClelland M."/>
            <person name="Porwollik S."/>
            <person name="Desai P."/>
            <person name="Cheng P."/>
            <person name="Wollam A."/>
            <person name="Pepin K."/>
            <person name="Palsikar V.B."/>
            <person name="Fulton L."/>
            <person name="Fulton R."/>
            <person name="Delehaunty K."/>
            <person name="Fronick C."/>
            <person name="Godfrey J."/>
            <person name="Waligorski J."/>
            <person name="Appelbaum E."/>
            <person name="Tomlinson C."/>
            <person name="Warren W."/>
            <person name="Sodergren E."/>
            <person name="Weinstock G."/>
            <person name="Wilson R.K."/>
        </authorList>
    </citation>
    <scope>NUCLEOTIDE SEQUENCE [LARGE SCALE GENOMIC DNA]</scope>
    <source>
        <strain evidence="1 2">2009K0958</strain>
    </source>
</reference>
<accession>A0A656IA14</accession>
<evidence type="ECO:0000313" key="2">
    <source>
        <dbReference type="Proteomes" id="UP000014535"/>
    </source>
</evidence>
<name>A0A656IA14_SALE2</name>
<sequence>MAQKRGFQALNPIIFAFLRNPLKFAALVAPDNGNDHSQERDKLISL</sequence>
<comment type="caution">
    <text evidence="1">The sequence shown here is derived from an EMBL/GenBank/DDBJ whole genome shotgun (WGS) entry which is preliminary data.</text>
</comment>
<evidence type="ECO:0000313" key="1">
    <source>
        <dbReference type="EMBL" id="EPI63521.1"/>
    </source>
</evidence>
<organism evidence="1 2">
    <name type="scientific">Salmonella enteritidis (strain 2009K0958)</name>
    <dbReference type="NCBI Taxonomy" id="1192586"/>
    <lineage>
        <taxon>Bacteria</taxon>
        <taxon>Pseudomonadati</taxon>
        <taxon>Pseudomonadota</taxon>
        <taxon>Gammaproteobacteria</taxon>
        <taxon>Enterobacterales</taxon>
        <taxon>Enterobacteriaceae</taxon>
        <taxon>Salmonella</taxon>
    </lineage>
</organism>